<reference evidence="3" key="2">
    <citation type="submission" date="2025-08" db="UniProtKB">
        <authorList>
            <consortium name="RefSeq"/>
        </authorList>
    </citation>
    <scope>IDENTIFICATION</scope>
    <source>
        <tissue evidence="3">Young leaves</tissue>
    </source>
</reference>
<organism evidence="2 3">
    <name type="scientific">Abrus precatorius</name>
    <name type="common">Indian licorice</name>
    <name type="synonym">Glycine abrus</name>
    <dbReference type="NCBI Taxonomy" id="3816"/>
    <lineage>
        <taxon>Eukaryota</taxon>
        <taxon>Viridiplantae</taxon>
        <taxon>Streptophyta</taxon>
        <taxon>Embryophyta</taxon>
        <taxon>Tracheophyta</taxon>
        <taxon>Spermatophyta</taxon>
        <taxon>Magnoliopsida</taxon>
        <taxon>eudicotyledons</taxon>
        <taxon>Gunneridae</taxon>
        <taxon>Pentapetalae</taxon>
        <taxon>rosids</taxon>
        <taxon>fabids</taxon>
        <taxon>Fabales</taxon>
        <taxon>Fabaceae</taxon>
        <taxon>Papilionoideae</taxon>
        <taxon>50 kb inversion clade</taxon>
        <taxon>NPAAA clade</taxon>
        <taxon>indigoferoid/millettioid clade</taxon>
        <taxon>Abreae</taxon>
        <taxon>Abrus</taxon>
    </lineage>
</organism>
<dbReference type="GeneID" id="113852693"/>
<accession>A0A8B8K6U4</accession>
<dbReference type="Proteomes" id="UP000694853">
    <property type="component" value="Unplaced"/>
</dbReference>
<feature type="region of interest" description="Disordered" evidence="1">
    <location>
        <begin position="216"/>
        <end position="256"/>
    </location>
</feature>
<name>A0A8B8K6U4_ABRPR</name>
<feature type="compositionally biased region" description="Acidic residues" evidence="1">
    <location>
        <begin position="233"/>
        <end position="256"/>
    </location>
</feature>
<dbReference type="AlphaFoldDB" id="A0A8B8K6U4"/>
<evidence type="ECO:0000313" key="2">
    <source>
        <dbReference type="Proteomes" id="UP000694853"/>
    </source>
</evidence>
<dbReference type="KEGG" id="aprc:113852693"/>
<sequence>MQGPNRSVIMLKSVGFPLEVNTTMHKGTDNKTGVFSVNRCMTYTLGRRFVSLNITLTGKADRVNNVLLEIFEKNGMNSSAHYTLRIIRNDKYGVLCKMNSRLSGFYDSYKDHYCVPPLSNTEIFYYFCHENRLGGFFFLEKNVINEVVERVKATHAFDCGDETVNVKIKVRYDQRVGLIVDVEDPVKVTTDYTIHVIKRIKRKIESKMEDSTLSLYRNVNRLPPPNGNNEKLVDDDYMDDEGDQDEDEEEEDEDYY</sequence>
<proteinExistence type="predicted"/>
<keyword evidence="2" id="KW-1185">Reference proteome</keyword>
<reference evidence="2" key="1">
    <citation type="journal article" date="2019" name="Toxins">
        <title>Detection of Abrin-Like and Prepropulchellin-Like Toxin Genes and Transcripts Using Whole Genome Sequencing and Full-Length Transcript Sequencing of Abrus precatorius.</title>
        <authorList>
            <person name="Hovde B.T."/>
            <person name="Daligault H.E."/>
            <person name="Hanschen E.R."/>
            <person name="Kunde Y.A."/>
            <person name="Johnson M.B."/>
            <person name="Starkenburg S.R."/>
            <person name="Johnson S.L."/>
        </authorList>
    </citation>
    <scope>NUCLEOTIDE SEQUENCE [LARGE SCALE GENOMIC DNA]</scope>
</reference>
<gene>
    <name evidence="3" type="primary">LOC113852693</name>
</gene>
<dbReference type="RefSeq" id="XP_027338838.1">
    <property type="nucleotide sequence ID" value="XM_027483037.1"/>
</dbReference>
<evidence type="ECO:0000313" key="3">
    <source>
        <dbReference type="RefSeq" id="XP_027338838.1"/>
    </source>
</evidence>
<evidence type="ECO:0000256" key="1">
    <source>
        <dbReference type="SAM" id="MobiDB-lite"/>
    </source>
</evidence>
<dbReference type="OrthoDB" id="1412700at2759"/>
<protein>
    <submittedName>
        <fullName evidence="3">Uncharacterized protein LOC113852693</fullName>
    </submittedName>
</protein>